<dbReference type="SUPFAM" id="SSF50156">
    <property type="entry name" value="PDZ domain-like"/>
    <property type="match status" value="1"/>
</dbReference>
<dbReference type="Proteomes" id="UP000286097">
    <property type="component" value="Unassembled WGS sequence"/>
</dbReference>
<organism evidence="2 4">
    <name type="scientific">Peronospora effusa</name>
    <dbReference type="NCBI Taxonomy" id="542832"/>
    <lineage>
        <taxon>Eukaryota</taxon>
        <taxon>Sar</taxon>
        <taxon>Stramenopiles</taxon>
        <taxon>Oomycota</taxon>
        <taxon>Peronosporomycetes</taxon>
        <taxon>Peronosporales</taxon>
        <taxon>Peronosporaceae</taxon>
        <taxon>Peronospora</taxon>
    </lineage>
</organism>
<dbReference type="Proteomes" id="UP000282087">
    <property type="component" value="Unassembled WGS sequence"/>
</dbReference>
<dbReference type="EMBL" id="QLLG01000202">
    <property type="protein sequence ID" value="RMX66463.1"/>
    <property type="molecule type" value="Genomic_DNA"/>
</dbReference>
<evidence type="ECO:0000256" key="1">
    <source>
        <dbReference type="SAM" id="MobiDB-lite"/>
    </source>
</evidence>
<accession>A0A3M6VJY7</accession>
<evidence type="ECO:0000313" key="5">
    <source>
        <dbReference type="Proteomes" id="UP000286097"/>
    </source>
</evidence>
<dbReference type="VEuPathDB" id="FungiDB:DD237_004300"/>
<dbReference type="InterPro" id="IPR036034">
    <property type="entry name" value="PDZ_sf"/>
</dbReference>
<evidence type="ECO:0000313" key="4">
    <source>
        <dbReference type="Proteomes" id="UP000282087"/>
    </source>
</evidence>
<sequence length="658" mass="72916">MFMRTQSCRLWNSTHPEFTSLRFFVWTGGDPGFTLTTATESEGDASLLGIDEDAELRVDRVTALKVWEAGIRPGDILETVADKRVHTMDTEAALVLVRMSKSPSIIRFRSSTSGTHVRFDVELGHQKLGVYFTGDGGHDIPIVTRVASRHSLQSFKNRDSVSSSGARLGDVLVAVNGKDAVAAGLNMTTKYLETCPRPVKLTFQRLINDDNTNRCFDSQTTSEQSGEHQRRSVYQHDTVVTSGMTAREIARYRCKSFFGAIMPKGGYSASRPLQRGAKNRTNYPENGDDVVVEWKSGPLGLTLVEDTISGAPVVNRLTGKGSSANMERLQHGFQLHSVNGVTTEGRSLEGLCRDLLTLPKPVKLVFRPTQSDGISEEDSESRRKLSSALSSSSTAPVISAEREVEFNERAHQELVTASEAQGHCFRQAHSFHEQYEYEVVWTSNRLGLQLEIAGRKPAKKNKTDKMPTRRQYPIVRKILKESTLGLPSDAVGHLFVSINNWQTSGLTVEELRTLLGAASKPALLRFRRQDGLPCFRQTFLSSSSYATEERPVDNDAAFGSTYSILWSEGKLGIVFGCYEDPQRHNTLMVYVKSIGPGQAQNSRLVAVGDILSSINGLGLPPKQNFKKTMQSLVNTSQPITLGFRRWSVERSSDWNELS</sequence>
<dbReference type="AlphaFoldDB" id="A0A3M6VJY7"/>
<evidence type="ECO:0000313" key="3">
    <source>
        <dbReference type="EMBL" id="RQM14469.1"/>
    </source>
</evidence>
<gene>
    <name evidence="3" type="ORF">DD237_004300</name>
    <name evidence="2" type="ORF">DD238_002355</name>
</gene>
<feature type="region of interest" description="Disordered" evidence="1">
    <location>
        <begin position="369"/>
        <end position="396"/>
    </location>
</feature>
<dbReference type="Gene3D" id="2.30.42.10">
    <property type="match status" value="1"/>
</dbReference>
<evidence type="ECO:0000313" key="2">
    <source>
        <dbReference type="EMBL" id="RMX66463.1"/>
    </source>
</evidence>
<keyword evidence="4" id="KW-1185">Reference proteome</keyword>
<proteinExistence type="predicted"/>
<protein>
    <recommendedName>
        <fullName evidence="6">PDZ domain-containing protein</fullName>
    </recommendedName>
</protein>
<evidence type="ECO:0008006" key="6">
    <source>
        <dbReference type="Google" id="ProtNLM"/>
    </source>
</evidence>
<comment type="caution">
    <text evidence="2">The sequence shown here is derived from an EMBL/GenBank/DDBJ whole genome shotgun (WGS) entry which is preliminary data.</text>
</comment>
<reference evidence="4 5" key="1">
    <citation type="submission" date="2018-06" db="EMBL/GenBank/DDBJ databases">
        <title>Comparative genomics of downy mildews reveals potential adaptations to biotrophy.</title>
        <authorList>
            <person name="Fletcher K."/>
            <person name="Klosterman S.J."/>
            <person name="Derevnina L."/>
            <person name="Martin F."/>
            <person name="Koike S."/>
            <person name="Reyes Chin-Wo S."/>
            <person name="Mou B."/>
            <person name="Michelmore R."/>
        </authorList>
    </citation>
    <scope>NUCLEOTIDE SEQUENCE [LARGE SCALE GENOMIC DNA]</scope>
    <source>
        <strain evidence="3 5">R13</strain>
        <strain evidence="2 4">R14</strain>
    </source>
</reference>
<name>A0A3M6VJY7_9STRA</name>
<dbReference type="OrthoDB" id="67717at2759"/>
<dbReference type="EMBL" id="QKXF01000202">
    <property type="protein sequence ID" value="RQM14469.1"/>
    <property type="molecule type" value="Genomic_DNA"/>
</dbReference>